<evidence type="ECO:0000313" key="3">
    <source>
        <dbReference type="Proteomes" id="UP000003959"/>
    </source>
</evidence>
<dbReference type="InterPro" id="IPR041657">
    <property type="entry name" value="HTH_17"/>
</dbReference>
<evidence type="ECO:0000313" key="2">
    <source>
        <dbReference type="EMBL" id="EGJ33788.1"/>
    </source>
</evidence>
<gene>
    <name evidence="2" type="ORF">LYNGBM3L_24710</name>
</gene>
<dbReference type="AlphaFoldDB" id="F4XNM5"/>
<keyword evidence="3" id="KW-1185">Reference proteome</keyword>
<sequence length="146" mass="16305">KHNGFSAMMISTAQAAELLGVSATRVRFLLSKGRVKGAYKVGRTWVIPLFDGMPVVTPGTRGPKRNWSKRTNYTKAVIHVNQKVIRQNHNTGERNPVITVKRGSKNTYGHTVEVNGPCRVMYRPDDPLKCGARVWIETISDFKVIA</sequence>
<dbReference type="Pfam" id="PF12728">
    <property type="entry name" value="HTH_17"/>
    <property type="match status" value="1"/>
</dbReference>
<dbReference type="EMBL" id="GL890840">
    <property type="protein sequence ID" value="EGJ33788.1"/>
    <property type="molecule type" value="Genomic_DNA"/>
</dbReference>
<dbReference type="HOGENOM" id="CLU_1772044_0_0_3"/>
<proteinExistence type="predicted"/>
<feature type="non-terminal residue" evidence="2">
    <location>
        <position position="1"/>
    </location>
</feature>
<dbReference type="Proteomes" id="UP000003959">
    <property type="component" value="Unassembled WGS sequence"/>
</dbReference>
<dbReference type="eggNOG" id="ENOG5033N7G">
    <property type="taxonomic scope" value="Bacteria"/>
</dbReference>
<protein>
    <submittedName>
        <fullName evidence="2">MerR family regulatory protein</fullName>
    </submittedName>
</protein>
<reference evidence="3" key="1">
    <citation type="journal article" date="2011" name="Proc. Natl. Acad. Sci. U.S.A.">
        <title>Genomic insights into the physiology and ecology of the marine filamentous cyanobacterium Lyngbya majuscula.</title>
        <authorList>
            <person name="Jones A.C."/>
            <person name="Monroe E.A."/>
            <person name="Podell S."/>
            <person name="Hess W.R."/>
            <person name="Klages S."/>
            <person name="Esquenazi E."/>
            <person name="Niessen S."/>
            <person name="Hoover H."/>
            <person name="Rothmann M."/>
            <person name="Lasken R.S."/>
            <person name="Yates J.R.III."/>
            <person name="Reinhardt R."/>
            <person name="Kube M."/>
            <person name="Burkart M.D."/>
            <person name="Allen E.E."/>
            <person name="Dorrestein P.C."/>
            <person name="Gerwick W.H."/>
            <person name="Gerwick L."/>
        </authorList>
    </citation>
    <scope>NUCLEOTIDE SEQUENCE [LARGE SCALE GENOMIC DNA]</scope>
    <source>
        <strain evidence="3">3L</strain>
    </source>
</reference>
<feature type="domain" description="Helix-turn-helix" evidence="1">
    <location>
        <begin position="10"/>
        <end position="48"/>
    </location>
</feature>
<accession>F4XNM5</accession>
<name>F4XNM5_9CYAN</name>
<organism evidence="2 3">
    <name type="scientific">Moorena producens 3L</name>
    <dbReference type="NCBI Taxonomy" id="489825"/>
    <lineage>
        <taxon>Bacteria</taxon>
        <taxon>Bacillati</taxon>
        <taxon>Cyanobacteriota</taxon>
        <taxon>Cyanophyceae</taxon>
        <taxon>Coleofasciculales</taxon>
        <taxon>Coleofasciculaceae</taxon>
        <taxon>Moorena</taxon>
    </lineage>
</organism>
<evidence type="ECO:0000259" key="1">
    <source>
        <dbReference type="Pfam" id="PF12728"/>
    </source>
</evidence>